<evidence type="ECO:0000256" key="1">
    <source>
        <dbReference type="ARBA" id="ARBA00022527"/>
    </source>
</evidence>
<dbReference type="SUPFAM" id="SSF55874">
    <property type="entry name" value="ATPase domain of HSP90 chaperone/DNA topoisomerase II/histidine kinase"/>
    <property type="match status" value="1"/>
</dbReference>
<reference evidence="4 5" key="1">
    <citation type="submission" date="2019-09" db="EMBL/GenBank/DDBJ databases">
        <authorList>
            <person name="Wang X."/>
        </authorList>
    </citation>
    <scope>NUCLEOTIDE SEQUENCE [LARGE SCALE GENOMIC DNA]</scope>
    <source>
        <strain evidence="4 5">CICC 11023</strain>
    </source>
</reference>
<sequence length="173" mass="18481">MHSGMGAYLREAIRRSAPAMIQEPRSSSSDEAQLPGGAEPDPPTPLELVITADAGELSAVRAALREWLDRAQVRADQGVDIVLAVSEACTNAVEHGHQGDGGVIRLRVWILNDRLRVTVADTGRWQPPPASAQPYRGRGLPVMQALMDSVTVTPGPSGTVVEMATAIRRDADQ</sequence>
<evidence type="ECO:0000313" key="4">
    <source>
        <dbReference type="EMBL" id="KAA8889434.1"/>
    </source>
</evidence>
<dbReference type="OrthoDB" id="5243175at2"/>
<dbReference type="Gene3D" id="3.30.565.10">
    <property type="entry name" value="Histidine kinase-like ATPase, C-terminal domain"/>
    <property type="match status" value="1"/>
</dbReference>
<keyword evidence="1" id="KW-0723">Serine/threonine-protein kinase</keyword>
<dbReference type="InterPro" id="IPR036890">
    <property type="entry name" value="HATPase_C_sf"/>
</dbReference>
<dbReference type="InterPro" id="IPR003594">
    <property type="entry name" value="HATPase_dom"/>
</dbReference>
<gene>
    <name evidence="4" type="ORF">F3087_10945</name>
</gene>
<name>A0A5N0EMD1_9NOCA</name>
<feature type="region of interest" description="Disordered" evidence="2">
    <location>
        <begin position="17"/>
        <end position="46"/>
    </location>
</feature>
<keyword evidence="4" id="KW-0067">ATP-binding</keyword>
<dbReference type="CDD" id="cd16936">
    <property type="entry name" value="HATPase_RsbW-like"/>
    <property type="match status" value="1"/>
</dbReference>
<comment type="caution">
    <text evidence="4">The sequence shown here is derived from an EMBL/GenBank/DDBJ whole genome shotgun (WGS) entry which is preliminary data.</text>
</comment>
<evidence type="ECO:0000256" key="2">
    <source>
        <dbReference type="SAM" id="MobiDB-lite"/>
    </source>
</evidence>
<evidence type="ECO:0000313" key="5">
    <source>
        <dbReference type="Proteomes" id="UP000323876"/>
    </source>
</evidence>
<organism evidence="4 5">
    <name type="scientific">Nocardia colli</name>
    <dbReference type="NCBI Taxonomy" id="2545717"/>
    <lineage>
        <taxon>Bacteria</taxon>
        <taxon>Bacillati</taxon>
        <taxon>Actinomycetota</taxon>
        <taxon>Actinomycetes</taxon>
        <taxon>Mycobacteriales</taxon>
        <taxon>Nocardiaceae</taxon>
        <taxon>Nocardia</taxon>
    </lineage>
</organism>
<dbReference type="AlphaFoldDB" id="A0A5N0EMD1"/>
<keyword evidence="1" id="KW-0808">Transferase</keyword>
<dbReference type="GO" id="GO:0005524">
    <property type="term" value="F:ATP binding"/>
    <property type="evidence" value="ECO:0007669"/>
    <property type="project" value="UniProtKB-KW"/>
</dbReference>
<dbReference type="Proteomes" id="UP000323876">
    <property type="component" value="Unassembled WGS sequence"/>
</dbReference>
<dbReference type="EMBL" id="VXLC01000003">
    <property type="protein sequence ID" value="KAA8889434.1"/>
    <property type="molecule type" value="Genomic_DNA"/>
</dbReference>
<dbReference type="GO" id="GO:0004674">
    <property type="term" value="F:protein serine/threonine kinase activity"/>
    <property type="evidence" value="ECO:0007669"/>
    <property type="project" value="UniProtKB-KW"/>
</dbReference>
<keyword evidence="4" id="KW-0547">Nucleotide-binding</keyword>
<dbReference type="InterPro" id="IPR050267">
    <property type="entry name" value="Anti-sigma-factor_SerPK"/>
</dbReference>
<feature type="domain" description="Histidine kinase/HSP90-like ATPase" evidence="3">
    <location>
        <begin position="50"/>
        <end position="164"/>
    </location>
</feature>
<protein>
    <submittedName>
        <fullName evidence="4">ATP-binding protein</fullName>
    </submittedName>
</protein>
<evidence type="ECO:0000259" key="3">
    <source>
        <dbReference type="Pfam" id="PF13581"/>
    </source>
</evidence>
<keyword evidence="5" id="KW-1185">Reference proteome</keyword>
<dbReference type="PANTHER" id="PTHR35526:SF3">
    <property type="entry name" value="ANTI-SIGMA-F FACTOR RSBW"/>
    <property type="match status" value="1"/>
</dbReference>
<keyword evidence="1" id="KW-0418">Kinase</keyword>
<dbReference type="PANTHER" id="PTHR35526">
    <property type="entry name" value="ANTI-SIGMA-F FACTOR RSBW-RELATED"/>
    <property type="match status" value="1"/>
</dbReference>
<accession>A0A5N0EMD1</accession>
<dbReference type="Pfam" id="PF13581">
    <property type="entry name" value="HATPase_c_2"/>
    <property type="match status" value="1"/>
</dbReference>
<proteinExistence type="predicted"/>